<dbReference type="InterPro" id="IPR032534">
    <property type="entry name" value="EcxA_zinc-bd"/>
</dbReference>
<dbReference type="InterPro" id="IPR024079">
    <property type="entry name" value="MetalloPept_cat_dom_sf"/>
</dbReference>
<evidence type="ECO:0000313" key="3">
    <source>
        <dbReference type="Proteomes" id="UP001140511"/>
    </source>
</evidence>
<dbReference type="GeneID" id="80865173"/>
<reference evidence="2" key="1">
    <citation type="submission" date="2022-09" db="EMBL/GenBank/DDBJ databases">
        <title>Chromosome-level assembly of Trichoderma breve T069, a fungus used in development of biopesticide product.</title>
        <authorList>
            <person name="Lin R."/>
            <person name="Liu T."/>
        </authorList>
    </citation>
    <scope>NUCLEOTIDE SEQUENCE</scope>
    <source>
        <strain evidence="2">T069</strain>
    </source>
</reference>
<dbReference type="AlphaFoldDB" id="A0A9W9BM78"/>
<dbReference type="Pfam" id="PF16313">
    <property type="entry name" value="DUF4953"/>
    <property type="match status" value="1"/>
</dbReference>
<sequence length="255" mass="29047">MDNDEDQVGGVLTAAKTFNNTTARYIRRELCLVRATAAKYKCATQTHGCAEIRIGWDGEIPRWRRGSELSYVVCIESFPAPLSSMVEDSMKAAIGMWNDIGVSFKQVARNDPATFAVIYENRNRNAYACSFFPNELSRELIIYPPSLQKTNHLSNILAHEVGHILGLRHEFAHKREKGLPSALFGSENADSIMNYFDHPEQLQVREQDLEELECFYAYDEVQYGKLLILDVNPEVWFLGKIMAMTHDTDLLPELH</sequence>
<proteinExistence type="predicted"/>
<dbReference type="EMBL" id="JAOPEN010000002">
    <property type="protein sequence ID" value="KAJ4862321.1"/>
    <property type="molecule type" value="Genomic_DNA"/>
</dbReference>
<comment type="caution">
    <text evidence="2">The sequence shown here is derived from an EMBL/GenBank/DDBJ whole genome shotgun (WGS) entry which is preliminary data.</text>
</comment>
<evidence type="ECO:0000259" key="1">
    <source>
        <dbReference type="Pfam" id="PF16313"/>
    </source>
</evidence>
<dbReference type="Gene3D" id="3.40.390.10">
    <property type="entry name" value="Collagenase (Catalytic Domain)"/>
    <property type="match status" value="1"/>
</dbReference>
<dbReference type="Proteomes" id="UP001140511">
    <property type="component" value="Unassembled WGS sequence"/>
</dbReference>
<accession>A0A9W9BM78</accession>
<protein>
    <submittedName>
        <fullName evidence="2">Met-zincin domain-containing protein</fullName>
    </submittedName>
</protein>
<dbReference type="SUPFAM" id="SSF55486">
    <property type="entry name" value="Metalloproteases ('zincins'), catalytic domain"/>
    <property type="match status" value="1"/>
</dbReference>
<name>A0A9W9BM78_9HYPO</name>
<dbReference type="GO" id="GO:0008237">
    <property type="term" value="F:metallopeptidase activity"/>
    <property type="evidence" value="ECO:0007669"/>
    <property type="project" value="InterPro"/>
</dbReference>
<gene>
    <name evidence="2" type="ORF">T069G_03275</name>
</gene>
<organism evidence="2 3">
    <name type="scientific">Trichoderma breve</name>
    <dbReference type="NCBI Taxonomy" id="2034170"/>
    <lineage>
        <taxon>Eukaryota</taxon>
        <taxon>Fungi</taxon>
        <taxon>Dikarya</taxon>
        <taxon>Ascomycota</taxon>
        <taxon>Pezizomycotina</taxon>
        <taxon>Sordariomycetes</taxon>
        <taxon>Hypocreomycetidae</taxon>
        <taxon>Hypocreales</taxon>
        <taxon>Hypocreaceae</taxon>
        <taxon>Trichoderma</taxon>
    </lineage>
</organism>
<evidence type="ECO:0000313" key="2">
    <source>
        <dbReference type="EMBL" id="KAJ4862321.1"/>
    </source>
</evidence>
<feature type="domain" description="EcxA zinc-binding" evidence="1">
    <location>
        <begin position="152"/>
        <end position="198"/>
    </location>
</feature>
<dbReference type="RefSeq" id="XP_056031377.1">
    <property type="nucleotide sequence ID" value="XM_056170485.1"/>
</dbReference>
<keyword evidence="3" id="KW-1185">Reference proteome</keyword>